<comment type="pathway">
    <text evidence="1">Cofactor biosynthesis; NAD(+) biosynthesis; nicotinate D-ribonucleotide from nicotinate: step 1/1.</text>
</comment>
<dbReference type="GO" id="GO:0009435">
    <property type="term" value="P:NAD+ biosynthetic process"/>
    <property type="evidence" value="ECO:0007669"/>
    <property type="project" value="UniProtKB-UniPathway"/>
</dbReference>
<evidence type="ECO:0000256" key="1">
    <source>
        <dbReference type="ARBA" id="ARBA00004952"/>
    </source>
</evidence>
<organism evidence="10">
    <name type="scientific">Dictyoglomus thermophilum</name>
    <dbReference type="NCBI Taxonomy" id="14"/>
    <lineage>
        <taxon>Bacteria</taxon>
        <taxon>Pseudomonadati</taxon>
        <taxon>Dictyoglomota</taxon>
        <taxon>Dictyoglomia</taxon>
        <taxon>Dictyoglomales</taxon>
        <taxon>Dictyoglomaceae</taxon>
        <taxon>Dictyoglomus</taxon>
    </lineage>
</organism>
<dbReference type="InterPro" id="IPR007229">
    <property type="entry name" value="Nic_PRibTrfase-Fam"/>
</dbReference>
<dbReference type="PANTHER" id="PTHR43202:SF1">
    <property type="entry name" value="NICOTINATE PHOSPHORIBOSYLTRANSFERASE"/>
    <property type="match status" value="1"/>
</dbReference>
<evidence type="ECO:0000313" key="10">
    <source>
        <dbReference type="EMBL" id="HGK24546.1"/>
    </source>
</evidence>
<evidence type="ECO:0000256" key="4">
    <source>
        <dbReference type="ARBA" id="ARBA00022598"/>
    </source>
</evidence>
<sequence>MKEFLIAKPEEIKSGLNTDAYFLRTEEVLEGMGKNPDVVMELFTKSFPDENYQFGVVLGIYEVAKLLEGLPVDVYAMDEGEIFFPYEPVLQIRGKYKDFARYETTILGFISFMSGIGTKSARVRIAAKDKKIYSFGTRRQHPFLSPVVEYCTYVSGFDGVSNVLGAKYIFKTPVGTMPHALILIIGDEKEAFLAFDQYVDPKVPRIALVDTYGAPTIGAINALEALKEKLSGVRIDSKDYAYLIKDIKWEFVRRGFSNVQIFLSGGLDEYEVERFYDYADAFGVGTRVANAPVIDFALKIVEVDGNPVAKVGNMPGAKQVQRGNGYSDTIRLFNSELLPGKRPLLKPLIREGQIVRDFEEIDSIRKRVLNNINSLPENLKLIKGGKTYIPEFLP</sequence>
<comment type="catalytic activity">
    <reaction evidence="7">
        <text>5-phospho-alpha-D-ribose 1-diphosphate + nicotinate + ATP + H2O = nicotinate beta-D-ribonucleotide + ADP + phosphate + diphosphate</text>
        <dbReference type="Rhea" id="RHEA:36163"/>
        <dbReference type="ChEBI" id="CHEBI:15377"/>
        <dbReference type="ChEBI" id="CHEBI:30616"/>
        <dbReference type="ChEBI" id="CHEBI:32544"/>
        <dbReference type="ChEBI" id="CHEBI:33019"/>
        <dbReference type="ChEBI" id="CHEBI:43474"/>
        <dbReference type="ChEBI" id="CHEBI:57502"/>
        <dbReference type="ChEBI" id="CHEBI:58017"/>
        <dbReference type="ChEBI" id="CHEBI:456216"/>
        <dbReference type="EC" id="6.3.4.21"/>
    </reaction>
</comment>
<dbReference type="GO" id="GO:0004514">
    <property type="term" value="F:nicotinate-nucleotide diphosphorylase (carboxylating) activity"/>
    <property type="evidence" value="ECO:0007669"/>
    <property type="project" value="InterPro"/>
</dbReference>
<evidence type="ECO:0000256" key="2">
    <source>
        <dbReference type="ARBA" id="ARBA00013236"/>
    </source>
</evidence>
<evidence type="ECO:0000256" key="3">
    <source>
        <dbReference type="ARBA" id="ARBA00022553"/>
    </source>
</evidence>
<dbReference type="InterPro" id="IPR022412">
    <property type="entry name" value="Quinolinate_PRibosylTrfase_N"/>
</dbReference>
<evidence type="ECO:0000256" key="7">
    <source>
        <dbReference type="ARBA" id="ARBA00048668"/>
    </source>
</evidence>
<keyword evidence="3" id="KW-0597">Phosphoprotein</keyword>
<feature type="domain" description="Quinolinate phosphoribosyl transferase N-terminal" evidence="9">
    <location>
        <begin position="19"/>
        <end position="114"/>
    </location>
</feature>
<dbReference type="InterPro" id="IPR013785">
    <property type="entry name" value="Aldolase_TIM"/>
</dbReference>
<dbReference type="NCBIfam" id="NF006415">
    <property type="entry name" value="PRK08662.1"/>
    <property type="match status" value="1"/>
</dbReference>
<dbReference type="SUPFAM" id="SSF51690">
    <property type="entry name" value="Nicotinate/Quinolinate PRTase C-terminal domain-like"/>
    <property type="match status" value="1"/>
</dbReference>
<keyword evidence="10" id="KW-0328">Glycosyltransferase</keyword>
<dbReference type="InterPro" id="IPR037128">
    <property type="entry name" value="Quinolinate_PRibosylTase_N_sf"/>
</dbReference>
<reference evidence="10" key="1">
    <citation type="journal article" date="2020" name="mSystems">
        <title>Genome- and Community-Level Interaction Insights into Carbon Utilization and Element Cycling Functions of Hydrothermarchaeota in Hydrothermal Sediment.</title>
        <authorList>
            <person name="Zhou Z."/>
            <person name="Liu Y."/>
            <person name="Xu W."/>
            <person name="Pan J."/>
            <person name="Luo Z.H."/>
            <person name="Li M."/>
        </authorList>
    </citation>
    <scope>NUCLEOTIDE SEQUENCE [LARGE SCALE GENOMIC DNA]</scope>
    <source>
        <strain evidence="10">SpSt-70</strain>
    </source>
</reference>
<evidence type="ECO:0000256" key="5">
    <source>
        <dbReference type="ARBA" id="ARBA00022642"/>
    </source>
</evidence>
<protein>
    <recommendedName>
        <fullName evidence="2">nicotinate phosphoribosyltransferase</fullName>
        <ecNumber evidence="2">6.3.4.21</ecNumber>
    </recommendedName>
</protein>
<feature type="domain" description="Quinolinate phosphoribosyl transferase C-terminal" evidence="8">
    <location>
        <begin position="116"/>
        <end position="299"/>
    </location>
</feature>
<dbReference type="EC" id="6.3.4.21" evidence="2"/>
<dbReference type="SUPFAM" id="SSF54675">
    <property type="entry name" value="Nicotinate/Quinolinate PRTase N-terminal domain-like"/>
    <property type="match status" value="1"/>
</dbReference>
<dbReference type="Pfam" id="PF01729">
    <property type="entry name" value="QRPTase_C"/>
    <property type="match status" value="1"/>
</dbReference>
<evidence type="ECO:0000259" key="9">
    <source>
        <dbReference type="Pfam" id="PF02749"/>
    </source>
</evidence>
<evidence type="ECO:0000256" key="6">
    <source>
        <dbReference type="ARBA" id="ARBA00022679"/>
    </source>
</evidence>
<proteinExistence type="predicted"/>
<dbReference type="Pfam" id="PF02749">
    <property type="entry name" value="QRPTase_N"/>
    <property type="match status" value="1"/>
</dbReference>
<dbReference type="EMBL" id="DTDV01000023">
    <property type="protein sequence ID" value="HGK24546.1"/>
    <property type="molecule type" value="Genomic_DNA"/>
</dbReference>
<dbReference type="PANTHER" id="PTHR43202">
    <property type="entry name" value="NICOTINATE-NUCLEOTIDE PYROPHOSPHORYLASE"/>
    <property type="match status" value="1"/>
</dbReference>
<name>A0A7V4DZL4_DICTH</name>
<accession>A0A7V4DZL4</accession>
<dbReference type="UniPathway" id="UPA00253">
    <property type="reaction ID" value="UER00457"/>
</dbReference>
<dbReference type="GO" id="GO:0004516">
    <property type="term" value="F:nicotinate phosphoribosyltransferase activity"/>
    <property type="evidence" value="ECO:0007669"/>
    <property type="project" value="UniProtKB-EC"/>
</dbReference>
<dbReference type="PIRSF" id="PIRSF000484">
    <property type="entry name" value="NAPRT"/>
    <property type="match status" value="1"/>
</dbReference>
<keyword evidence="5" id="KW-0662">Pyridine nucleotide biosynthesis</keyword>
<dbReference type="Gene3D" id="3.90.1170.20">
    <property type="entry name" value="Quinolinate phosphoribosyl transferase, N-terminal domain"/>
    <property type="match status" value="1"/>
</dbReference>
<keyword evidence="6 10" id="KW-0808">Transferase</keyword>
<keyword evidence="4 10" id="KW-0436">Ligase</keyword>
<gene>
    <name evidence="10" type="ORF">ENU78_09025</name>
</gene>
<dbReference type="RefSeq" id="WP_149122301.1">
    <property type="nucleotide sequence ID" value="NZ_VTFL01000001.1"/>
</dbReference>
<dbReference type="InterPro" id="IPR036068">
    <property type="entry name" value="Nicotinate_pribotase-like_C"/>
</dbReference>
<dbReference type="InterPro" id="IPR053190">
    <property type="entry name" value="NAPRTase-like"/>
</dbReference>
<evidence type="ECO:0000259" key="8">
    <source>
        <dbReference type="Pfam" id="PF01729"/>
    </source>
</evidence>
<dbReference type="AlphaFoldDB" id="A0A7V4DZL4"/>
<dbReference type="Gene3D" id="3.20.20.70">
    <property type="entry name" value="Aldolase class I"/>
    <property type="match status" value="1"/>
</dbReference>
<dbReference type="InterPro" id="IPR002638">
    <property type="entry name" value="Quinolinate_PRibosylTrfase_C"/>
</dbReference>
<comment type="caution">
    <text evidence="10">The sequence shown here is derived from an EMBL/GenBank/DDBJ whole genome shotgun (WGS) entry which is preliminary data.</text>
</comment>